<sequence length="51" mass="6134">MECPVTYPLKEILTVYWERWEIEEGYGELKQRQLNNTARHGQVSIRNYGAY</sequence>
<organism evidence="1">
    <name type="scientific">Xenorhabdus bovienii str. Intermedium</name>
    <dbReference type="NCBI Taxonomy" id="1379677"/>
    <lineage>
        <taxon>Bacteria</taxon>
        <taxon>Pseudomonadati</taxon>
        <taxon>Pseudomonadota</taxon>
        <taxon>Gammaproteobacteria</taxon>
        <taxon>Enterobacterales</taxon>
        <taxon>Morganellaceae</taxon>
        <taxon>Xenorhabdus</taxon>
    </lineage>
</organism>
<evidence type="ECO:0008006" key="2">
    <source>
        <dbReference type="Google" id="ProtNLM"/>
    </source>
</evidence>
<comment type="caution">
    <text evidence="1">The sequence shown here is derived from an EMBL/GenBank/DDBJ whole genome shotgun (WGS) entry which is preliminary data.</text>
</comment>
<protein>
    <recommendedName>
        <fullName evidence="2">Transposase</fullName>
    </recommendedName>
</protein>
<accession>A0A077QQB3</accession>
<dbReference type="EMBL" id="CBTB010000251">
    <property type="protein sequence ID" value="CDH34721.1"/>
    <property type="molecule type" value="Genomic_DNA"/>
</dbReference>
<dbReference type="AlphaFoldDB" id="A0A077QQB3"/>
<evidence type="ECO:0000313" key="1">
    <source>
        <dbReference type="EMBL" id="CDH34721.1"/>
    </source>
</evidence>
<name>A0A077QQB3_XENBV</name>
<reference evidence="1" key="1">
    <citation type="submission" date="2013-07" db="EMBL/GenBank/DDBJ databases">
        <title>Sub-species coevolution in mutualistic symbiosis.</title>
        <authorList>
            <person name="Murfin K."/>
            <person name="Klassen J."/>
            <person name="Lee M."/>
            <person name="Forst S."/>
            <person name="Stock P."/>
            <person name="Goodrich-Blair H."/>
        </authorList>
    </citation>
    <scope>NUCLEOTIDE SEQUENCE [LARGE SCALE GENOMIC DNA]</scope>
    <source>
        <strain evidence="1">Intermedium</strain>
    </source>
</reference>
<dbReference type="HOGENOM" id="CLU_3105413_0_0_6"/>
<proteinExistence type="predicted"/>
<gene>
    <name evidence="1" type="ORF">XBI1_440001</name>
</gene>
<dbReference type="Proteomes" id="UP000028480">
    <property type="component" value="Unassembled WGS sequence"/>
</dbReference>